<evidence type="ECO:0000313" key="4">
    <source>
        <dbReference type="Proteomes" id="UP000664369"/>
    </source>
</evidence>
<reference evidence="3 4" key="1">
    <citation type="submission" date="2021-03" db="EMBL/GenBank/DDBJ databases">
        <authorList>
            <person name="Kim M.K."/>
        </authorList>
    </citation>
    <scope>NUCLEOTIDE SEQUENCE [LARGE SCALE GENOMIC DNA]</scope>
    <source>
        <strain evidence="3 4">BT442</strain>
    </source>
</reference>
<comment type="caution">
    <text evidence="3">The sequence shown here is derived from an EMBL/GenBank/DDBJ whole genome shotgun (WGS) entry which is preliminary data.</text>
</comment>
<name>A0ABS3QEN4_9BACT</name>
<feature type="transmembrane region" description="Helical" evidence="2">
    <location>
        <begin position="88"/>
        <end position="110"/>
    </location>
</feature>
<feature type="compositionally biased region" description="Polar residues" evidence="1">
    <location>
        <begin position="1"/>
        <end position="20"/>
    </location>
</feature>
<keyword evidence="4" id="KW-1185">Reference proteome</keyword>
<accession>A0ABS3QEN4</accession>
<dbReference type="EMBL" id="JAGETZ010000003">
    <property type="protein sequence ID" value="MBO2009190.1"/>
    <property type="molecule type" value="Genomic_DNA"/>
</dbReference>
<evidence type="ECO:0008006" key="5">
    <source>
        <dbReference type="Google" id="ProtNLM"/>
    </source>
</evidence>
<gene>
    <name evidence="3" type="ORF">J4E00_09005</name>
</gene>
<evidence type="ECO:0000313" key="3">
    <source>
        <dbReference type="EMBL" id="MBO2009190.1"/>
    </source>
</evidence>
<feature type="region of interest" description="Disordered" evidence="1">
    <location>
        <begin position="1"/>
        <end position="21"/>
    </location>
</feature>
<keyword evidence="2" id="KW-0812">Transmembrane</keyword>
<protein>
    <recommendedName>
        <fullName evidence="5">DUF2335 domain-containing protein</fullName>
    </recommendedName>
</protein>
<proteinExistence type="predicted"/>
<feature type="transmembrane region" description="Helical" evidence="2">
    <location>
        <begin position="122"/>
        <end position="140"/>
    </location>
</feature>
<dbReference type="Proteomes" id="UP000664369">
    <property type="component" value="Unassembled WGS sequence"/>
</dbReference>
<dbReference type="RefSeq" id="WP_208174810.1">
    <property type="nucleotide sequence ID" value="NZ_JAGETZ010000003.1"/>
</dbReference>
<evidence type="ECO:0000256" key="1">
    <source>
        <dbReference type="SAM" id="MobiDB-lite"/>
    </source>
</evidence>
<evidence type="ECO:0000256" key="2">
    <source>
        <dbReference type="SAM" id="Phobius"/>
    </source>
</evidence>
<keyword evidence="2" id="KW-1133">Transmembrane helix</keyword>
<keyword evidence="2" id="KW-0472">Membrane</keyword>
<organism evidence="3 4">
    <name type="scientific">Hymenobacter negativus</name>
    <dbReference type="NCBI Taxonomy" id="2795026"/>
    <lineage>
        <taxon>Bacteria</taxon>
        <taxon>Pseudomonadati</taxon>
        <taxon>Bacteroidota</taxon>
        <taxon>Cytophagia</taxon>
        <taxon>Cytophagales</taxon>
        <taxon>Hymenobacteraceae</taxon>
        <taxon>Hymenobacter</taxon>
    </lineage>
</organism>
<sequence length="159" mass="17298">MSTNNRGLQQNRPSTPQAPVQVTPELLDQFITNQGKQIDNERREQEIKLKELEYNDRYAQAALQAQVSDRADARRHTLDMKKLRYNKYTTAGIVVAVLGGGSLIGLTAFGHAELAELIITKIGPPVVTGVLGILGGYSAGQQKGRKQAQDEQAEAAAAK</sequence>